<sequence>MTNPIALPDDLKPYLIPAFERKAKSITAINVKALTSYTDTLVIIEGSSHRQVTSIAEHLIKSLKNQKKKAIGVEGVKEGEWALLDYGDVIIHIFESEKKSFYDIEGLWADAKRIDLSEFKDAYRSEETDDEF</sequence>
<dbReference type="PANTHER" id="PTHR21043:SF0">
    <property type="entry name" value="MITOCHONDRIAL ASSEMBLY OF RIBOSOMAL LARGE SUBUNIT PROTEIN 1"/>
    <property type="match status" value="1"/>
</dbReference>
<evidence type="ECO:0000256" key="2">
    <source>
        <dbReference type="HAMAP-Rule" id="MF_01477"/>
    </source>
</evidence>
<dbReference type="HAMAP" id="MF_01477">
    <property type="entry name" value="Iojap_RsfS"/>
    <property type="match status" value="1"/>
</dbReference>
<comment type="subcellular location">
    <subcellularLocation>
        <location evidence="2">Cytoplasm</location>
    </subcellularLocation>
</comment>
<dbReference type="GO" id="GO:0090071">
    <property type="term" value="P:negative regulation of ribosome biogenesis"/>
    <property type="evidence" value="ECO:0007669"/>
    <property type="project" value="UniProtKB-UniRule"/>
</dbReference>
<dbReference type="Proteomes" id="UP000199608">
    <property type="component" value="Unassembled WGS sequence"/>
</dbReference>
<name>A0A1H2JY21_9BACT</name>
<keyword evidence="2" id="KW-0678">Repressor</keyword>
<accession>A0A1H2JY21</accession>
<dbReference type="SUPFAM" id="SSF81301">
    <property type="entry name" value="Nucleotidyltransferase"/>
    <property type="match status" value="1"/>
</dbReference>
<proteinExistence type="inferred from homology"/>
<evidence type="ECO:0000313" key="3">
    <source>
        <dbReference type="EMBL" id="SDU61364.1"/>
    </source>
</evidence>
<comment type="similarity">
    <text evidence="1 2">Belongs to the Iojap/RsfS family.</text>
</comment>
<comment type="subunit">
    <text evidence="2">Interacts with ribosomal protein uL14 (rplN).</text>
</comment>
<dbReference type="GO" id="GO:0043023">
    <property type="term" value="F:ribosomal large subunit binding"/>
    <property type="evidence" value="ECO:0007669"/>
    <property type="project" value="TreeGrafter"/>
</dbReference>
<dbReference type="PANTHER" id="PTHR21043">
    <property type="entry name" value="IOJAP SUPERFAMILY ORTHOLOG"/>
    <property type="match status" value="1"/>
</dbReference>
<dbReference type="Pfam" id="PF02410">
    <property type="entry name" value="RsfS"/>
    <property type="match status" value="1"/>
</dbReference>
<keyword evidence="2" id="KW-0963">Cytoplasm</keyword>
<evidence type="ECO:0000256" key="1">
    <source>
        <dbReference type="ARBA" id="ARBA00010574"/>
    </source>
</evidence>
<reference evidence="4" key="1">
    <citation type="submission" date="2016-10" db="EMBL/GenBank/DDBJ databases">
        <authorList>
            <person name="Varghese N."/>
            <person name="Submissions S."/>
        </authorList>
    </citation>
    <scope>NUCLEOTIDE SEQUENCE [LARGE SCALE GENOMIC DNA]</scope>
    <source>
        <strain evidence="4">DSM 3384</strain>
    </source>
</reference>
<protein>
    <recommendedName>
        <fullName evidence="2">Ribosomal silencing factor RsfS</fullName>
    </recommendedName>
</protein>
<comment type="function">
    <text evidence="2">Functions as a ribosomal silencing factor. Interacts with ribosomal protein uL14 (rplN), blocking formation of intersubunit bridge B8. Prevents association of the 30S and 50S ribosomal subunits and the formation of functional ribosomes, thus repressing translation.</text>
</comment>
<keyword evidence="4" id="KW-1185">Reference proteome</keyword>
<evidence type="ECO:0000313" key="4">
    <source>
        <dbReference type="Proteomes" id="UP000199608"/>
    </source>
</evidence>
<dbReference type="GO" id="GO:0005737">
    <property type="term" value="C:cytoplasm"/>
    <property type="evidence" value="ECO:0007669"/>
    <property type="project" value="UniProtKB-SubCell"/>
</dbReference>
<gene>
    <name evidence="2" type="primary">rsfS</name>
    <name evidence="3" type="ORF">SAMN04487931_11739</name>
</gene>
<organism evidence="3 4">
    <name type="scientific">Desulfobacula phenolica</name>
    <dbReference type="NCBI Taxonomy" id="90732"/>
    <lineage>
        <taxon>Bacteria</taxon>
        <taxon>Pseudomonadati</taxon>
        <taxon>Thermodesulfobacteriota</taxon>
        <taxon>Desulfobacteria</taxon>
        <taxon>Desulfobacterales</taxon>
        <taxon>Desulfobacteraceae</taxon>
        <taxon>Desulfobacula</taxon>
    </lineage>
</organism>
<dbReference type="AlphaFoldDB" id="A0A1H2JY21"/>
<dbReference type="Gene3D" id="3.30.460.10">
    <property type="entry name" value="Beta Polymerase, domain 2"/>
    <property type="match status" value="1"/>
</dbReference>
<dbReference type="NCBIfam" id="TIGR00090">
    <property type="entry name" value="rsfS_iojap_ybeB"/>
    <property type="match status" value="1"/>
</dbReference>
<dbReference type="InterPro" id="IPR004394">
    <property type="entry name" value="Iojap/RsfS/C7orf30"/>
</dbReference>
<dbReference type="RefSeq" id="WP_092238032.1">
    <property type="nucleotide sequence ID" value="NZ_FNLL01000017.1"/>
</dbReference>
<dbReference type="GO" id="GO:0017148">
    <property type="term" value="P:negative regulation of translation"/>
    <property type="evidence" value="ECO:0007669"/>
    <property type="project" value="UniProtKB-UniRule"/>
</dbReference>
<dbReference type="InterPro" id="IPR043519">
    <property type="entry name" value="NT_sf"/>
</dbReference>
<dbReference type="EMBL" id="FNLL01000017">
    <property type="protein sequence ID" value="SDU61364.1"/>
    <property type="molecule type" value="Genomic_DNA"/>
</dbReference>
<dbReference type="GO" id="GO:0042256">
    <property type="term" value="P:cytosolic ribosome assembly"/>
    <property type="evidence" value="ECO:0007669"/>
    <property type="project" value="UniProtKB-UniRule"/>
</dbReference>
<keyword evidence="2" id="KW-0810">Translation regulation</keyword>